<sequence>MILHYKINIRGRVQGVFFRASTLEVAKSLNLSGFVKNEPDGSLYIEVEGTRDQMEGFLKWCHKGPQLASVKEVRITQSSSLQNYQNFRIVRN</sequence>
<evidence type="ECO:0000256" key="3">
    <source>
        <dbReference type="ARBA" id="ARBA00047645"/>
    </source>
</evidence>
<dbReference type="Gene3D" id="3.30.70.100">
    <property type="match status" value="1"/>
</dbReference>
<evidence type="ECO:0000259" key="6">
    <source>
        <dbReference type="PROSITE" id="PS51160"/>
    </source>
</evidence>
<evidence type="ECO:0000313" key="7">
    <source>
        <dbReference type="EMBL" id="MDN5215652.1"/>
    </source>
</evidence>
<protein>
    <recommendedName>
        <fullName evidence="2 4">acylphosphatase</fullName>
        <ecNumber evidence="2 4">3.6.1.7</ecNumber>
    </recommendedName>
</protein>
<dbReference type="PROSITE" id="PS00150">
    <property type="entry name" value="ACYLPHOSPHATASE_1"/>
    <property type="match status" value="1"/>
</dbReference>
<dbReference type="InterPro" id="IPR001792">
    <property type="entry name" value="Acylphosphatase-like_dom"/>
</dbReference>
<dbReference type="InterPro" id="IPR017968">
    <property type="entry name" value="Acylphosphatase_CS"/>
</dbReference>
<evidence type="ECO:0000256" key="4">
    <source>
        <dbReference type="PROSITE-ProRule" id="PRU00520"/>
    </source>
</evidence>
<name>A0ABT8LCZ6_9BACT</name>
<comment type="caution">
    <text evidence="7">The sequence shown here is derived from an EMBL/GenBank/DDBJ whole genome shotgun (WGS) entry which is preliminary data.</text>
</comment>
<dbReference type="InterPro" id="IPR020456">
    <property type="entry name" value="Acylphosphatase"/>
</dbReference>
<feature type="domain" description="Acylphosphatase-like" evidence="6">
    <location>
        <begin position="4"/>
        <end position="91"/>
    </location>
</feature>
<keyword evidence="8" id="KW-1185">Reference proteome</keyword>
<comment type="similarity">
    <text evidence="1 5">Belongs to the acylphosphatase family.</text>
</comment>
<accession>A0ABT8LCZ6</accession>
<dbReference type="SUPFAM" id="SSF54975">
    <property type="entry name" value="Acylphosphatase/BLUF domain-like"/>
    <property type="match status" value="1"/>
</dbReference>
<gene>
    <name evidence="7" type="ORF">QQ020_26480</name>
</gene>
<proteinExistence type="inferred from homology"/>
<dbReference type="PROSITE" id="PS51160">
    <property type="entry name" value="ACYLPHOSPHATASE_3"/>
    <property type="match status" value="1"/>
</dbReference>
<dbReference type="PANTHER" id="PTHR47268:SF4">
    <property type="entry name" value="ACYLPHOSPHATASE"/>
    <property type="match status" value="1"/>
</dbReference>
<dbReference type="PANTHER" id="PTHR47268">
    <property type="entry name" value="ACYLPHOSPHATASE"/>
    <property type="match status" value="1"/>
</dbReference>
<evidence type="ECO:0000256" key="1">
    <source>
        <dbReference type="ARBA" id="ARBA00005614"/>
    </source>
</evidence>
<feature type="active site" evidence="4">
    <location>
        <position position="19"/>
    </location>
</feature>
<dbReference type="RefSeq" id="WP_346760990.1">
    <property type="nucleotide sequence ID" value="NZ_JAUJEB010000007.1"/>
</dbReference>
<dbReference type="Pfam" id="PF00708">
    <property type="entry name" value="Acylphosphatase"/>
    <property type="match status" value="1"/>
</dbReference>
<evidence type="ECO:0000256" key="2">
    <source>
        <dbReference type="ARBA" id="ARBA00012150"/>
    </source>
</evidence>
<evidence type="ECO:0000256" key="5">
    <source>
        <dbReference type="RuleBase" id="RU004168"/>
    </source>
</evidence>
<evidence type="ECO:0000313" key="8">
    <source>
        <dbReference type="Proteomes" id="UP001172083"/>
    </source>
</evidence>
<dbReference type="EMBL" id="JAUJEB010000007">
    <property type="protein sequence ID" value="MDN5215652.1"/>
    <property type="molecule type" value="Genomic_DNA"/>
</dbReference>
<dbReference type="InterPro" id="IPR036046">
    <property type="entry name" value="Acylphosphatase-like_dom_sf"/>
</dbReference>
<dbReference type="EC" id="3.6.1.7" evidence="2 4"/>
<dbReference type="Proteomes" id="UP001172083">
    <property type="component" value="Unassembled WGS sequence"/>
</dbReference>
<reference evidence="7" key="1">
    <citation type="submission" date="2023-06" db="EMBL/GenBank/DDBJ databases">
        <title>Genomic of Agaribacillus aureum.</title>
        <authorList>
            <person name="Wang G."/>
        </authorList>
    </citation>
    <scope>NUCLEOTIDE SEQUENCE</scope>
    <source>
        <strain evidence="7">BMA12</strain>
    </source>
</reference>
<comment type="catalytic activity">
    <reaction evidence="3 4">
        <text>an acyl phosphate + H2O = a carboxylate + phosphate + H(+)</text>
        <dbReference type="Rhea" id="RHEA:14965"/>
        <dbReference type="ChEBI" id="CHEBI:15377"/>
        <dbReference type="ChEBI" id="CHEBI:15378"/>
        <dbReference type="ChEBI" id="CHEBI:29067"/>
        <dbReference type="ChEBI" id="CHEBI:43474"/>
        <dbReference type="ChEBI" id="CHEBI:59918"/>
        <dbReference type="EC" id="3.6.1.7"/>
    </reaction>
</comment>
<feature type="active site" evidence="4">
    <location>
        <position position="37"/>
    </location>
</feature>
<keyword evidence="4" id="KW-0378">Hydrolase</keyword>
<organism evidence="7 8">
    <name type="scientific">Agaribacillus aureus</name>
    <dbReference type="NCBI Taxonomy" id="3051825"/>
    <lineage>
        <taxon>Bacteria</taxon>
        <taxon>Pseudomonadati</taxon>
        <taxon>Bacteroidota</taxon>
        <taxon>Cytophagia</taxon>
        <taxon>Cytophagales</taxon>
        <taxon>Splendidivirgaceae</taxon>
        <taxon>Agaribacillus</taxon>
    </lineage>
</organism>